<reference evidence="2 3" key="1">
    <citation type="submission" date="2021-03" db="EMBL/GenBank/DDBJ databases">
        <title>Sequencing the genomes of 1000 actinobacteria strains.</title>
        <authorList>
            <person name="Klenk H.-P."/>
        </authorList>
    </citation>
    <scope>NUCLEOTIDE SEQUENCE [LARGE SCALE GENOMIC DNA]</scope>
    <source>
        <strain evidence="2 3">DSM 44580</strain>
    </source>
</reference>
<evidence type="ECO:0000313" key="3">
    <source>
        <dbReference type="Proteomes" id="UP001519363"/>
    </source>
</evidence>
<evidence type="ECO:0000259" key="1">
    <source>
        <dbReference type="Pfam" id="PF01966"/>
    </source>
</evidence>
<sequence>MSATPVEVPDSALAKEATELVRDLTSDLIYHHSRRVHQFGVLRGRHRGVHADPELAYVGAMFHDLGLTERHRDSRQRFEIDGADDAAEFLRRHEVPAADVDAVWTAIALHTTPEIPYHLRPEVAVVTFGVEADVLGLGLAELTAAQRAEVAAAHPRPNFKREILAAFHQGLAHRPDSTFGNVKADVLAAFEPGFRRGDFVRAILDSAWPE</sequence>
<name>A0ABS5AQY6_9PSEU</name>
<dbReference type="EMBL" id="JAGIOO010000001">
    <property type="protein sequence ID" value="MBP2478812.1"/>
    <property type="molecule type" value="Genomic_DNA"/>
</dbReference>
<dbReference type="SUPFAM" id="SSF109604">
    <property type="entry name" value="HD-domain/PDEase-like"/>
    <property type="match status" value="1"/>
</dbReference>
<accession>A0ABS5AQY6</accession>
<comment type="caution">
    <text evidence="2">The sequence shown here is derived from an EMBL/GenBank/DDBJ whole genome shotgun (WGS) entry which is preliminary data.</text>
</comment>
<dbReference type="InterPro" id="IPR006674">
    <property type="entry name" value="HD_domain"/>
</dbReference>
<evidence type="ECO:0000313" key="2">
    <source>
        <dbReference type="EMBL" id="MBP2478812.1"/>
    </source>
</evidence>
<dbReference type="Gene3D" id="1.10.3210.10">
    <property type="entry name" value="Hypothetical protein af1432"/>
    <property type="match status" value="1"/>
</dbReference>
<protein>
    <recommendedName>
        <fullName evidence="1">HD domain-containing protein</fullName>
    </recommendedName>
</protein>
<dbReference type="Pfam" id="PF01966">
    <property type="entry name" value="HD"/>
    <property type="match status" value="1"/>
</dbReference>
<keyword evidence="3" id="KW-1185">Reference proteome</keyword>
<feature type="domain" description="HD" evidence="1">
    <location>
        <begin position="30"/>
        <end position="117"/>
    </location>
</feature>
<dbReference type="PANTHER" id="PTHR35569">
    <property type="entry name" value="CYANAMIDE HYDRATASE DDI2-RELATED"/>
    <property type="match status" value="1"/>
</dbReference>
<gene>
    <name evidence="2" type="ORF">JOF53_007684</name>
</gene>
<organism evidence="2 3">
    <name type="scientific">Crossiella equi</name>
    <dbReference type="NCBI Taxonomy" id="130796"/>
    <lineage>
        <taxon>Bacteria</taxon>
        <taxon>Bacillati</taxon>
        <taxon>Actinomycetota</taxon>
        <taxon>Actinomycetes</taxon>
        <taxon>Pseudonocardiales</taxon>
        <taxon>Pseudonocardiaceae</taxon>
        <taxon>Crossiella</taxon>
    </lineage>
</organism>
<dbReference type="PANTHER" id="PTHR35569:SF1">
    <property type="entry name" value="CYANAMIDE HYDRATASE DDI2-RELATED"/>
    <property type="match status" value="1"/>
</dbReference>
<dbReference type="RefSeq" id="WP_249044504.1">
    <property type="nucleotide sequence ID" value="NZ_JAGIOO010000001.1"/>
</dbReference>
<dbReference type="Proteomes" id="UP001519363">
    <property type="component" value="Unassembled WGS sequence"/>
</dbReference>
<proteinExistence type="predicted"/>